<evidence type="ECO:0000256" key="2">
    <source>
        <dbReference type="PROSITE-ProRule" id="PRU00168"/>
    </source>
</evidence>
<dbReference type="GO" id="GO:0007265">
    <property type="term" value="P:Ras protein signal transduction"/>
    <property type="evidence" value="ECO:0007669"/>
    <property type="project" value="TreeGrafter"/>
</dbReference>
<dbReference type="GO" id="GO:0005085">
    <property type="term" value="F:guanyl-nucleotide exchange factor activity"/>
    <property type="evidence" value="ECO:0007669"/>
    <property type="project" value="UniProtKB-KW"/>
</dbReference>
<evidence type="ECO:0000259" key="5">
    <source>
        <dbReference type="PROSITE" id="PS50212"/>
    </source>
</evidence>
<comment type="caution">
    <text evidence="6">The sequence shown here is derived from an EMBL/GenBank/DDBJ whole genome shotgun (WGS) entry which is preliminary data.</text>
</comment>
<feature type="region of interest" description="Disordered" evidence="3">
    <location>
        <begin position="597"/>
        <end position="621"/>
    </location>
</feature>
<dbReference type="Pfam" id="PF00617">
    <property type="entry name" value="RasGEF"/>
    <property type="match status" value="1"/>
</dbReference>
<dbReference type="OrthoDB" id="546434at2759"/>
<feature type="compositionally biased region" description="Polar residues" evidence="3">
    <location>
        <begin position="601"/>
        <end position="610"/>
    </location>
</feature>
<dbReference type="PROSITE" id="PS50009">
    <property type="entry name" value="RASGEF_CAT"/>
    <property type="match status" value="1"/>
</dbReference>
<keyword evidence="7" id="KW-1185">Reference proteome</keyword>
<dbReference type="Proteomes" id="UP000789570">
    <property type="component" value="Unassembled WGS sequence"/>
</dbReference>
<dbReference type="SMART" id="SM00229">
    <property type="entry name" value="RasGEFN"/>
    <property type="match status" value="1"/>
</dbReference>
<dbReference type="Gene3D" id="1.20.870.10">
    <property type="entry name" value="Son of sevenless (SoS) protein Chain: S domain 1"/>
    <property type="match status" value="1"/>
</dbReference>
<feature type="domain" description="N-terminal Ras-GEF" evidence="5">
    <location>
        <begin position="719"/>
        <end position="834"/>
    </location>
</feature>
<feature type="region of interest" description="Disordered" evidence="3">
    <location>
        <begin position="11"/>
        <end position="56"/>
    </location>
</feature>
<dbReference type="SMART" id="SM00147">
    <property type="entry name" value="RasGEF"/>
    <property type="match status" value="1"/>
</dbReference>
<feature type="domain" description="Ras-GEF" evidence="4">
    <location>
        <begin position="883"/>
        <end position="1142"/>
    </location>
</feature>
<dbReference type="InterPro" id="IPR023578">
    <property type="entry name" value="Ras_GEF_dom_sf"/>
</dbReference>
<dbReference type="Gene3D" id="1.10.840.10">
    <property type="entry name" value="Ras guanine-nucleotide exchange factors catalytic domain"/>
    <property type="match status" value="1"/>
</dbReference>
<accession>A0A9N8Z3L7</accession>
<dbReference type="SUPFAM" id="SSF48366">
    <property type="entry name" value="Ras GEF"/>
    <property type="match status" value="1"/>
</dbReference>
<feature type="compositionally biased region" description="Polar residues" evidence="3">
    <location>
        <begin position="420"/>
        <end position="435"/>
    </location>
</feature>
<evidence type="ECO:0000256" key="3">
    <source>
        <dbReference type="SAM" id="MobiDB-lite"/>
    </source>
</evidence>
<keyword evidence="1 2" id="KW-0344">Guanine-nucleotide releasing factor</keyword>
<sequence length="1283" mass="144393">MSWAKIIGNFFSDDNSSSKNAQTAPLPDPLPSIPPNSTPIPTSQAQVDSSSQYSASDIPQQLVEENEFLYLQLPEDVKCVLDKLRVIQYSEKSIMFDQQMPNGEWQSPFATLEAALMSILLLTPTLLLSNALKTPFKDDDHIIDYVEVPTSEKFTPSSSTSTPLHQISFLDPLENKRANFYKNHRNNSSRSSYISSETLHTEFSLKSDTTSISSTKNSSLCKVLSASSLFTYIMRSILSMHNEALISCLINREMLDYYNSLTSRVSEEVETILSQIHRIKSQGCESHAQNIYDKLISHSDRLVDALNLFVNFTHKHLPVVYEELGKKVLSSLTSIKRRSTSLKIFVPSASENVSGYRTRNQRNKSIGSSSIVSKKSSASISVTSNHQNPRKLHLPSFPRKHNKKEPYQADYNYNEHGGDSPSQSVPSSPGYSIKSNSRFKEQLKGTSSKIFPGILLSRRRFSDVSGTPPLRKSIYNIPNTKSSASLVESDAISNKDDIDVISSSRSRRSSSSSIKSYILKHVNPLSLSSKGKSSNVSETNNYWPVTEDATLNSYEYFPHSSKISSRSPSFSDKKHKLHKNNSFTDLRNLKKVWTDADKTNNESGNSTSHYLTPHIEDDGENSIDDKERLFSATNSEGNENSQKLREQLFRRIVTKKSSNSLNAKKKPSLSNLIKIPQVFTRLNEEVIGKSEVFQNMEDGKLKGIDDLYNDDLVIETVDGSPQILAGKLDKLLSRLVDEQDAEFVDCFLHNHTFFMSSESLLNFMIQRYRNVDEGYHHHKTIISILDRWVTIQPQDVRFDTNLRDSMRAFLTDEVKEEEFKLEASKIKTILELQSLISMDRMMNQKKNPIIESAEESNDNIKITNSDNVPRPILSDSSPLLEFESKNIAKYLTLMDFAILKSITFFDVTIWWRKRKALETGVNLDAVLEGEGQHSSHIDSHLDVFTRRSNMISHWIAHEICSLKTVKARRSILHKFIETARYCREYNNFHIASCIALALNSRPVQRLIKTWESLSHQDIITFQSIEELIDPSRNMAKYRKSLANAKTPVIPFFAIFLKDLTFIIEGSSTYLSPNHLRNKLLLRIPSASSTYPESGETSPITPTSPSFSQNSFSSQQQISPLLFSSTQMKISSTVPNSIPISPLPSPLPMISQGPLINFEKFRFLSKNILNLKRYTSESYPFTNQLSGPPKILSSLTKSLPSIFVQNDLINTHNSLLINNLNSSGSGSRLSPLDHIGEVIERRMFAAAGNIFGGNVASIAMLDGGELEADLMVLSLEAETTGNVI</sequence>
<dbReference type="Pfam" id="PF00618">
    <property type="entry name" value="RasGEF_N"/>
    <property type="match status" value="1"/>
</dbReference>
<name>A0A9N8Z3L7_9GLOM</name>
<reference evidence="6" key="1">
    <citation type="submission" date="2021-06" db="EMBL/GenBank/DDBJ databases">
        <authorList>
            <person name="Kallberg Y."/>
            <person name="Tangrot J."/>
            <person name="Rosling A."/>
        </authorList>
    </citation>
    <scope>NUCLEOTIDE SEQUENCE</scope>
    <source>
        <strain evidence="6">UK204</strain>
    </source>
</reference>
<evidence type="ECO:0000313" key="6">
    <source>
        <dbReference type="EMBL" id="CAG8474125.1"/>
    </source>
</evidence>
<feature type="region of interest" description="Disordered" evidence="3">
    <location>
        <begin position="377"/>
        <end position="435"/>
    </location>
</feature>
<feature type="region of interest" description="Disordered" evidence="3">
    <location>
        <begin position="1088"/>
        <end position="1110"/>
    </location>
</feature>
<feature type="compositionally biased region" description="Polar residues" evidence="3">
    <location>
        <begin position="43"/>
        <end position="56"/>
    </location>
</feature>
<dbReference type="InterPro" id="IPR008937">
    <property type="entry name" value="Ras-like_GEF"/>
</dbReference>
<evidence type="ECO:0000259" key="4">
    <source>
        <dbReference type="PROSITE" id="PS50009"/>
    </source>
</evidence>
<gene>
    <name evidence="6" type="ORF">FCALED_LOCUS2374</name>
</gene>
<dbReference type="InterPro" id="IPR000651">
    <property type="entry name" value="Ras-like_Gua-exchang_fac_N"/>
</dbReference>
<protein>
    <submittedName>
        <fullName evidence="6">9454_t:CDS:1</fullName>
    </submittedName>
</protein>
<dbReference type="PANTHER" id="PTHR23113:SF327">
    <property type="entry name" value="EXCHANGE PROTEIN DIRECTLY ACTIVATED BY CAMP, ISOFORM E"/>
    <property type="match status" value="1"/>
</dbReference>
<feature type="compositionally biased region" description="Basic residues" evidence="3">
    <location>
        <begin position="388"/>
        <end position="403"/>
    </location>
</feature>
<dbReference type="InterPro" id="IPR036964">
    <property type="entry name" value="RASGEF_cat_dom_sf"/>
</dbReference>
<dbReference type="GO" id="GO:0005886">
    <property type="term" value="C:plasma membrane"/>
    <property type="evidence" value="ECO:0007669"/>
    <property type="project" value="TreeGrafter"/>
</dbReference>
<dbReference type="EMBL" id="CAJVPQ010000353">
    <property type="protein sequence ID" value="CAG8474125.1"/>
    <property type="molecule type" value="Genomic_DNA"/>
</dbReference>
<feature type="compositionally biased region" description="Low complexity" evidence="3">
    <location>
        <begin position="1096"/>
        <end position="1110"/>
    </location>
</feature>
<dbReference type="PANTHER" id="PTHR23113">
    <property type="entry name" value="GUANINE NUCLEOTIDE EXCHANGE FACTOR"/>
    <property type="match status" value="1"/>
</dbReference>
<evidence type="ECO:0000313" key="7">
    <source>
        <dbReference type="Proteomes" id="UP000789570"/>
    </source>
</evidence>
<feature type="compositionally biased region" description="Pro residues" evidence="3">
    <location>
        <begin position="26"/>
        <end position="38"/>
    </location>
</feature>
<dbReference type="InterPro" id="IPR001895">
    <property type="entry name" value="RASGEF_cat_dom"/>
</dbReference>
<evidence type="ECO:0000256" key="1">
    <source>
        <dbReference type="ARBA" id="ARBA00022658"/>
    </source>
</evidence>
<dbReference type="PROSITE" id="PS50212">
    <property type="entry name" value="RASGEF_NTER"/>
    <property type="match status" value="1"/>
</dbReference>
<dbReference type="CDD" id="cd06224">
    <property type="entry name" value="REM"/>
    <property type="match status" value="1"/>
</dbReference>
<organism evidence="6 7">
    <name type="scientific">Funneliformis caledonium</name>
    <dbReference type="NCBI Taxonomy" id="1117310"/>
    <lineage>
        <taxon>Eukaryota</taxon>
        <taxon>Fungi</taxon>
        <taxon>Fungi incertae sedis</taxon>
        <taxon>Mucoromycota</taxon>
        <taxon>Glomeromycotina</taxon>
        <taxon>Glomeromycetes</taxon>
        <taxon>Glomerales</taxon>
        <taxon>Glomeraceae</taxon>
        <taxon>Funneliformis</taxon>
    </lineage>
</organism>
<proteinExistence type="predicted"/>